<dbReference type="OrthoDB" id="612216at2759"/>
<dbReference type="InterPro" id="IPR056228">
    <property type="entry name" value="ABCC10-like_N"/>
</dbReference>
<evidence type="ECO:0000256" key="3">
    <source>
        <dbReference type="ARBA" id="ARBA00023065"/>
    </source>
</evidence>
<dbReference type="InterPro" id="IPR002842">
    <property type="entry name" value="ATPase_V1_Esu"/>
</dbReference>
<keyword evidence="3" id="KW-0406">Ion transport</keyword>
<comment type="caution">
    <text evidence="7">The sequence shown here is derived from an EMBL/GenBank/DDBJ whole genome shotgun (WGS) entry which is preliminary data.</text>
</comment>
<feature type="transmembrane region" description="Helical" evidence="4">
    <location>
        <begin position="40"/>
        <end position="59"/>
    </location>
</feature>
<evidence type="ECO:0000259" key="6">
    <source>
        <dbReference type="Pfam" id="PF24358"/>
    </source>
</evidence>
<proteinExistence type="inferred from homology"/>
<dbReference type="Gene3D" id="3.80.10.10">
    <property type="entry name" value="Ribonuclease Inhibitor"/>
    <property type="match status" value="1"/>
</dbReference>
<dbReference type="Proteomes" id="UP000428333">
    <property type="component" value="Linkage Group LG09"/>
</dbReference>
<protein>
    <submittedName>
        <fullName evidence="7">Uncharacterized protein</fullName>
    </submittedName>
</protein>
<dbReference type="EMBL" id="QEFC01002465">
    <property type="protein sequence ID" value="KAE9452000.1"/>
    <property type="molecule type" value="Genomic_DNA"/>
</dbReference>
<dbReference type="InterPro" id="IPR055357">
    <property type="entry name" value="LRR_At1g61320_AtMIF1"/>
</dbReference>
<dbReference type="AlphaFoldDB" id="A0A6A4L1P4"/>
<comment type="similarity">
    <text evidence="1">Belongs to the V-ATPase E subunit family.</text>
</comment>
<keyword evidence="4" id="KW-0812">Transmembrane</keyword>
<dbReference type="Gene3D" id="3.40.50.300">
    <property type="entry name" value="P-loop containing nucleotide triphosphate hydrolases"/>
    <property type="match status" value="1"/>
</dbReference>
<organism evidence="7 8">
    <name type="scientific">Rhododendron williamsianum</name>
    <dbReference type="NCBI Taxonomy" id="262921"/>
    <lineage>
        <taxon>Eukaryota</taxon>
        <taxon>Viridiplantae</taxon>
        <taxon>Streptophyta</taxon>
        <taxon>Embryophyta</taxon>
        <taxon>Tracheophyta</taxon>
        <taxon>Spermatophyta</taxon>
        <taxon>Magnoliopsida</taxon>
        <taxon>eudicotyledons</taxon>
        <taxon>Gunneridae</taxon>
        <taxon>Pentapetalae</taxon>
        <taxon>asterids</taxon>
        <taxon>Ericales</taxon>
        <taxon>Ericaceae</taxon>
        <taxon>Ericoideae</taxon>
        <taxon>Rhodoreae</taxon>
        <taxon>Rhododendron</taxon>
    </lineage>
</organism>
<reference evidence="7 8" key="1">
    <citation type="journal article" date="2019" name="Genome Biol. Evol.">
        <title>The Rhododendron genome and chromosomal organization provide insight into shared whole-genome duplications across the heath family (Ericaceae).</title>
        <authorList>
            <person name="Soza V.L."/>
            <person name="Lindsley D."/>
            <person name="Waalkes A."/>
            <person name="Ramage E."/>
            <person name="Patwardhan R.P."/>
            <person name="Burton J.N."/>
            <person name="Adey A."/>
            <person name="Kumar A."/>
            <person name="Qiu R."/>
            <person name="Shendure J."/>
            <person name="Hall B."/>
        </authorList>
    </citation>
    <scope>NUCLEOTIDE SEQUENCE [LARGE SCALE GENOMIC DNA]</scope>
    <source>
        <strain evidence="7">RSF 1966-606</strain>
    </source>
</reference>
<dbReference type="Gene3D" id="3.30.2320.30">
    <property type="entry name" value="ATP synthase, E subunit, C-terminal"/>
    <property type="match status" value="1"/>
</dbReference>
<dbReference type="Pfam" id="PF23622">
    <property type="entry name" value="LRR_At1g61320_AtMIF1"/>
    <property type="match status" value="2"/>
</dbReference>
<dbReference type="GO" id="GO:0046961">
    <property type="term" value="F:proton-transporting ATPase activity, rotational mechanism"/>
    <property type="evidence" value="ECO:0007669"/>
    <property type="project" value="InterPro"/>
</dbReference>
<dbReference type="InterPro" id="IPR038495">
    <property type="entry name" value="ATPase_E_C"/>
</dbReference>
<evidence type="ECO:0000256" key="4">
    <source>
        <dbReference type="SAM" id="Phobius"/>
    </source>
</evidence>
<dbReference type="PANTHER" id="PTHR34145">
    <property type="entry name" value="OS02G0105600 PROTEIN"/>
    <property type="match status" value="1"/>
</dbReference>
<gene>
    <name evidence="7" type="ORF">C3L33_16114</name>
</gene>
<dbReference type="GO" id="GO:0033178">
    <property type="term" value="C:proton-transporting two-sector ATPase complex, catalytic domain"/>
    <property type="evidence" value="ECO:0007669"/>
    <property type="project" value="InterPro"/>
</dbReference>
<evidence type="ECO:0000259" key="5">
    <source>
        <dbReference type="Pfam" id="PF23622"/>
    </source>
</evidence>
<feature type="domain" description="ABCC10-like N-terminal" evidence="6">
    <location>
        <begin position="99"/>
        <end position="139"/>
    </location>
</feature>
<keyword evidence="2" id="KW-0813">Transport</keyword>
<dbReference type="SUPFAM" id="SSF160527">
    <property type="entry name" value="V-type ATPase subunit E-like"/>
    <property type="match status" value="1"/>
</dbReference>
<feature type="domain" description="At1g61320/AtMIF1 LRR" evidence="5">
    <location>
        <begin position="438"/>
        <end position="555"/>
    </location>
</feature>
<dbReference type="SUPFAM" id="SSF52047">
    <property type="entry name" value="RNI-like"/>
    <property type="match status" value="1"/>
</dbReference>
<name>A0A6A4L1P4_9ERIC</name>
<evidence type="ECO:0000313" key="7">
    <source>
        <dbReference type="EMBL" id="KAE9452000.1"/>
    </source>
</evidence>
<evidence type="ECO:0000256" key="2">
    <source>
        <dbReference type="ARBA" id="ARBA00022448"/>
    </source>
</evidence>
<dbReference type="InterPro" id="IPR053772">
    <property type="entry name" value="At1g61320/At1g61330-like"/>
</dbReference>
<dbReference type="Pfam" id="PF24358">
    <property type="entry name" value="ABCC10_N"/>
    <property type="match status" value="2"/>
</dbReference>
<feature type="domain" description="ABCC10-like N-terminal" evidence="6">
    <location>
        <begin position="3"/>
        <end position="75"/>
    </location>
</feature>
<dbReference type="InterPro" id="IPR027417">
    <property type="entry name" value="P-loop_NTPase"/>
</dbReference>
<accession>A0A6A4L1P4</accession>
<sequence length="840" mass="95930">MEEGPWTIFCGNSVGSHEFVNNYKSGLSPIINPYSCINHALVISIDILVILVCLFTFIYKPSSSKTLALRTLSAIHIANFFSHSQRWLGFGLFRIRGSHGFLCIPSFGYLCGQSSVSKCVLDMLSFPGAILLLFCAFGDKTNAGYGQEYVMGALARKTVLLVTHQVDFLPAFDSILLLSEGKIVEAATYHQMLASSPQFQNLVNAHKVTSGSDEYSMQLNASRIKVLQAQDDVVNSIKDAAAKELLCVSHDQHVYRNLLKDLIIQSLRRLKEPVVLLRCRKGDLDSVEHVLDSAKEEYAVKASDHLGADQCLGYDPRRMDGTIQGIDRTMQLPKKLIHHMLPCLLKMEAARTSVLSKTWLRAWSTYPNLDFTERNFTKEPSFKSLDPGFKEKDDPQIEEARERFLKYVDKTMIRYHNEGIPIDKCGLDLTSIDPKWAYFVDNWIGILVQNHVKELEVSVSDYSFLGSTLKKHLCHGTIKLYSLKMLSLRRVCITEEEIQNIISSCPLIQELRLHSCRGLKRLQVANLHNLNLVSVSDLEEVEISAPTLQSFLYVVAKDMPGTFKIDSSPHLKNLKLTNLGITDDFVHELLRKFPVLEKLNLSFCHWLEWINISSRSLKNIIIRRCMRLLEAKIDAPNLLSFKYDRMPRLSITITSPPRQWKPVAIFRGNLRVNHLKWFGRLRNFVSSLNCPVALKVNLIGWPKKTMMEINNYNYKGMPICDQVPVIEHLELRAFDDLSCYDSLLDCLFWTCHPTKLSLKSCNKLNKTLIEKLCEMLMEREEDPCCCSSANSKCWRHHLKDVEVGCFELKNEVERPLHWKTLLNLLPSLGEHQGICFKLNW</sequence>
<evidence type="ECO:0000256" key="1">
    <source>
        <dbReference type="ARBA" id="ARBA00005901"/>
    </source>
</evidence>
<dbReference type="InterPro" id="IPR032675">
    <property type="entry name" value="LRR_dom_sf"/>
</dbReference>
<keyword evidence="4" id="KW-1133">Transmembrane helix</keyword>
<evidence type="ECO:0000313" key="8">
    <source>
        <dbReference type="Proteomes" id="UP000428333"/>
    </source>
</evidence>
<feature type="domain" description="At1g61320/AtMIF1 LRR" evidence="5">
    <location>
        <begin position="561"/>
        <end position="653"/>
    </location>
</feature>
<keyword evidence="4" id="KW-0472">Membrane</keyword>
<keyword evidence="8" id="KW-1185">Reference proteome</keyword>
<dbReference type="SUPFAM" id="SSF52540">
    <property type="entry name" value="P-loop containing nucleoside triphosphate hydrolases"/>
    <property type="match status" value="1"/>
</dbReference>
<feature type="non-terminal residue" evidence="7">
    <location>
        <position position="1"/>
    </location>
</feature>
<dbReference type="Pfam" id="PF01991">
    <property type="entry name" value="vATP-synt_E"/>
    <property type="match status" value="1"/>
</dbReference>